<keyword evidence="2" id="KW-1185">Reference proteome</keyword>
<evidence type="ECO:0000313" key="1">
    <source>
        <dbReference type="EMBL" id="KAA3481338.1"/>
    </source>
</evidence>
<organism evidence="1 2">
    <name type="scientific">Gossypium australe</name>
    <dbReference type="NCBI Taxonomy" id="47621"/>
    <lineage>
        <taxon>Eukaryota</taxon>
        <taxon>Viridiplantae</taxon>
        <taxon>Streptophyta</taxon>
        <taxon>Embryophyta</taxon>
        <taxon>Tracheophyta</taxon>
        <taxon>Spermatophyta</taxon>
        <taxon>Magnoliopsida</taxon>
        <taxon>eudicotyledons</taxon>
        <taxon>Gunneridae</taxon>
        <taxon>Pentapetalae</taxon>
        <taxon>rosids</taxon>
        <taxon>malvids</taxon>
        <taxon>Malvales</taxon>
        <taxon>Malvaceae</taxon>
        <taxon>Malvoideae</taxon>
        <taxon>Gossypium</taxon>
    </lineage>
</organism>
<comment type="caution">
    <text evidence="1">The sequence shown here is derived from an EMBL/GenBank/DDBJ whole genome shotgun (WGS) entry which is preliminary data.</text>
</comment>
<sequence>MAYADALEKEIEFLSGMTRKNTKTFKSGEENIQICGTSLPRFLLEEVTINVAFSVVLHG</sequence>
<gene>
    <name evidence="1" type="ORF">EPI10_021710</name>
</gene>
<proteinExistence type="predicted"/>
<dbReference type="Proteomes" id="UP000325315">
    <property type="component" value="Unassembled WGS sequence"/>
</dbReference>
<accession>A0A5B6WJB9</accession>
<evidence type="ECO:0000313" key="2">
    <source>
        <dbReference type="Proteomes" id="UP000325315"/>
    </source>
</evidence>
<protein>
    <submittedName>
        <fullName evidence="1">Uncharacterized protein</fullName>
    </submittedName>
</protein>
<dbReference type="EMBL" id="SMMG02000003">
    <property type="protein sequence ID" value="KAA3481338.1"/>
    <property type="molecule type" value="Genomic_DNA"/>
</dbReference>
<reference evidence="2" key="1">
    <citation type="journal article" date="2019" name="Plant Biotechnol. J.">
        <title>Genome sequencing of the Australian wild diploid species Gossypium australe highlights disease resistance and delayed gland morphogenesis.</title>
        <authorList>
            <person name="Cai Y."/>
            <person name="Cai X."/>
            <person name="Wang Q."/>
            <person name="Wang P."/>
            <person name="Zhang Y."/>
            <person name="Cai C."/>
            <person name="Xu Y."/>
            <person name="Wang K."/>
            <person name="Zhou Z."/>
            <person name="Wang C."/>
            <person name="Geng S."/>
            <person name="Li B."/>
            <person name="Dong Q."/>
            <person name="Hou Y."/>
            <person name="Wang H."/>
            <person name="Ai P."/>
            <person name="Liu Z."/>
            <person name="Yi F."/>
            <person name="Sun M."/>
            <person name="An G."/>
            <person name="Cheng J."/>
            <person name="Zhang Y."/>
            <person name="Shi Q."/>
            <person name="Xie Y."/>
            <person name="Shi X."/>
            <person name="Chang Y."/>
            <person name="Huang F."/>
            <person name="Chen Y."/>
            <person name="Hong S."/>
            <person name="Mi L."/>
            <person name="Sun Q."/>
            <person name="Zhang L."/>
            <person name="Zhou B."/>
            <person name="Peng R."/>
            <person name="Zhang X."/>
            <person name="Liu F."/>
        </authorList>
    </citation>
    <scope>NUCLEOTIDE SEQUENCE [LARGE SCALE GENOMIC DNA]</scope>
    <source>
        <strain evidence="2">cv. PA1801</strain>
    </source>
</reference>
<name>A0A5B6WJB9_9ROSI</name>
<dbReference type="AlphaFoldDB" id="A0A5B6WJB9"/>